<dbReference type="GO" id="GO:0009279">
    <property type="term" value="C:cell outer membrane"/>
    <property type="evidence" value="ECO:0007669"/>
    <property type="project" value="UniProtKB-SubCell"/>
</dbReference>
<dbReference type="OrthoDB" id="618454at2"/>
<dbReference type="Gene3D" id="1.25.40.390">
    <property type="match status" value="1"/>
</dbReference>
<evidence type="ECO:0000256" key="1">
    <source>
        <dbReference type="ARBA" id="ARBA00004442"/>
    </source>
</evidence>
<evidence type="ECO:0000256" key="2">
    <source>
        <dbReference type="ARBA" id="ARBA00006275"/>
    </source>
</evidence>
<keyword evidence="9" id="KW-1185">Reference proteome</keyword>
<dbReference type="RefSeq" id="WP_119351053.1">
    <property type="nucleotide sequence ID" value="NZ_QWET01000014.1"/>
</dbReference>
<dbReference type="InterPro" id="IPR012944">
    <property type="entry name" value="SusD_RagB_dom"/>
</dbReference>
<evidence type="ECO:0000256" key="3">
    <source>
        <dbReference type="ARBA" id="ARBA00022729"/>
    </source>
</evidence>
<dbReference type="Proteomes" id="UP000266441">
    <property type="component" value="Unassembled WGS sequence"/>
</dbReference>
<evidence type="ECO:0000256" key="5">
    <source>
        <dbReference type="ARBA" id="ARBA00023237"/>
    </source>
</evidence>
<dbReference type="InterPro" id="IPR011990">
    <property type="entry name" value="TPR-like_helical_dom_sf"/>
</dbReference>
<accession>A0A399D007</accession>
<dbReference type="SUPFAM" id="SSF48452">
    <property type="entry name" value="TPR-like"/>
    <property type="match status" value="1"/>
</dbReference>
<feature type="domain" description="SusD-like N-terminal" evidence="7">
    <location>
        <begin position="106"/>
        <end position="226"/>
    </location>
</feature>
<name>A0A399D007_9BACT</name>
<feature type="domain" description="RagB/SusD" evidence="6">
    <location>
        <begin position="259"/>
        <end position="507"/>
    </location>
</feature>
<dbReference type="CDD" id="cd08977">
    <property type="entry name" value="SusD"/>
    <property type="match status" value="1"/>
</dbReference>
<dbReference type="Pfam" id="PF07980">
    <property type="entry name" value="SusD_RagB"/>
    <property type="match status" value="1"/>
</dbReference>
<sequence>MKKYNVIKISGAIFILLLFFSCEKDFLDRQPLDKVSSETFWNTESDLLMALAGCYDMLNNDGWGGGPLNYQRGYSEGLTDIGFVYWSLFSIQPMSRGIIEASDEGNWAANIYRGCYKGIAQCNQFLDNVDNATSVPESKRNAYKGEIKFLRAMFYFELTKMFGGIPLYKDTPANPDASKVAKSSQEEVYAFILEDLDFAIANLPDESYTGHAVKGSAQGIKARVLLTQEKWSDAANLLQQIMDSGNFSLYSDFPNIFLNAGQNDANNTEIMFSCNYITPYAAFPYGYNIEYCAHIFIRSNYLDYFECTDGLPISESPLYDPSDPWSNRDPRFYHTIRQPGEEWEGFYSQTQFDPTGVMNRKYLDVTIPGNYANVYLNDWNFVLLRYADILLMYAEAKNEASGPDASVYAAIDEVRARPGVNMPPVDQSKYNSKELVRDYIRNERAVELGIEGVRFDDLKRWKIAHTLLPTINDIDGTPLVFEDRQYLWPFPQSELDKNPNLVQNPGY</sequence>
<evidence type="ECO:0000313" key="9">
    <source>
        <dbReference type="Proteomes" id="UP000266441"/>
    </source>
</evidence>
<keyword evidence="3" id="KW-0732">Signal</keyword>
<evidence type="ECO:0000256" key="4">
    <source>
        <dbReference type="ARBA" id="ARBA00023136"/>
    </source>
</evidence>
<dbReference type="EMBL" id="QWET01000014">
    <property type="protein sequence ID" value="RIH63991.1"/>
    <property type="molecule type" value="Genomic_DNA"/>
</dbReference>
<protein>
    <submittedName>
        <fullName evidence="8">RagB/SusD family nutrient uptake outer membrane protein</fullName>
    </submittedName>
</protein>
<evidence type="ECO:0000313" key="8">
    <source>
        <dbReference type="EMBL" id="RIH63991.1"/>
    </source>
</evidence>
<reference evidence="8 9" key="1">
    <citation type="journal article" date="2015" name="Int. J. Syst. Evol. Microbiol.">
        <title>Mariniphaga sediminis sp. nov., isolated from coastal sediment.</title>
        <authorList>
            <person name="Wang F.Q."/>
            <person name="Shen Q.Y."/>
            <person name="Chen G.J."/>
            <person name="Du Z.J."/>
        </authorList>
    </citation>
    <scope>NUCLEOTIDE SEQUENCE [LARGE SCALE GENOMIC DNA]</scope>
    <source>
        <strain evidence="8 9">SY21</strain>
    </source>
</reference>
<proteinExistence type="inferred from homology"/>
<gene>
    <name evidence="8" type="ORF">D1164_16805</name>
</gene>
<evidence type="ECO:0000259" key="7">
    <source>
        <dbReference type="Pfam" id="PF14322"/>
    </source>
</evidence>
<keyword evidence="5" id="KW-0998">Cell outer membrane</keyword>
<comment type="caution">
    <text evidence="8">The sequence shown here is derived from an EMBL/GenBank/DDBJ whole genome shotgun (WGS) entry which is preliminary data.</text>
</comment>
<dbReference type="AlphaFoldDB" id="A0A399D007"/>
<comment type="similarity">
    <text evidence="2">Belongs to the SusD family.</text>
</comment>
<dbReference type="InterPro" id="IPR033985">
    <property type="entry name" value="SusD-like_N"/>
</dbReference>
<organism evidence="8 9">
    <name type="scientific">Mariniphaga sediminis</name>
    <dbReference type="NCBI Taxonomy" id="1628158"/>
    <lineage>
        <taxon>Bacteria</taxon>
        <taxon>Pseudomonadati</taxon>
        <taxon>Bacteroidota</taxon>
        <taxon>Bacteroidia</taxon>
        <taxon>Marinilabiliales</taxon>
        <taxon>Prolixibacteraceae</taxon>
        <taxon>Mariniphaga</taxon>
    </lineage>
</organism>
<dbReference type="Pfam" id="PF14322">
    <property type="entry name" value="SusD-like_3"/>
    <property type="match status" value="1"/>
</dbReference>
<evidence type="ECO:0000259" key="6">
    <source>
        <dbReference type="Pfam" id="PF07980"/>
    </source>
</evidence>
<dbReference type="PROSITE" id="PS51257">
    <property type="entry name" value="PROKAR_LIPOPROTEIN"/>
    <property type="match status" value="1"/>
</dbReference>
<keyword evidence="4" id="KW-0472">Membrane</keyword>
<comment type="subcellular location">
    <subcellularLocation>
        <location evidence="1">Cell outer membrane</location>
    </subcellularLocation>
</comment>